<protein>
    <submittedName>
        <fullName evidence="1">Putative beta propeller domain-containing protein</fullName>
    </submittedName>
</protein>
<reference evidence="1 2" key="1">
    <citation type="submission" date="2020-05" db="EMBL/GenBank/DDBJ databases">
        <title>Characterization and genome analysis of a novel lytic T7-like phage P1723.</title>
        <authorList>
            <person name="Zhong P."/>
            <person name="Yang S."/>
            <person name="Cheng Z."/>
            <person name="Xu Z."/>
            <person name="Luo P."/>
        </authorList>
    </citation>
    <scope>NUCLEOTIDE SEQUENCE [LARGE SCALE GENOMIC DNA]</scope>
</reference>
<gene>
    <name evidence="1" type="ORF">ZD95_11</name>
</gene>
<evidence type="ECO:0000313" key="1">
    <source>
        <dbReference type="EMBL" id="QKM75940.1"/>
    </source>
</evidence>
<name>A0A6M9QBD8_9CAUD</name>
<organism evidence="1 2">
    <name type="scientific">Escherichia phage P1723</name>
    <dbReference type="NCBI Taxonomy" id="2736274"/>
    <lineage>
        <taxon>Viruses</taxon>
        <taxon>Duplodnaviria</taxon>
        <taxon>Heunggongvirae</taxon>
        <taxon>Uroviricota</taxon>
        <taxon>Caudoviricetes</taxon>
        <taxon>Autographivirales</taxon>
        <taxon>Autotranscriptaviridae</taxon>
        <taxon>Studiervirinae</taxon>
        <taxon>Foetvirus</taxon>
        <taxon>Foetvirus P1723</taxon>
        <taxon>Foetvirus SRT7</taxon>
    </lineage>
</organism>
<dbReference type="EMBL" id="MT465573">
    <property type="protein sequence ID" value="QKM75940.1"/>
    <property type="molecule type" value="Genomic_DNA"/>
</dbReference>
<sequence length="61" mass="6539">MKVLLFIFMASIGPGSSSPSVEAIAMPSIQACNSAVSQLKDAKKPGRGYTDYEYVCVETSY</sequence>
<dbReference type="Proteomes" id="UP000509360">
    <property type="component" value="Segment"/>
</dbReference>
<keyword evidence="2" id="KW-1185">Reference proteome</keyword>
<evidence type="ECO:0000313" key="2">
    <source>
        <dbReference type="Proteomes" id="UP000509360"/>
    </source>
</evidence>
<accession>A0A6M9QBD8</accession>
<proteinExistence type="predicted"/>